<keyword evidence="2" id="KW-0472">Membrane</keyword>
<feature type="compositionally biased region" description="Basic residues" evidence="1">
    <location>
        <begin position="226"/>
        <end position="243"/>
    </location>
</feature>
<feature type="transmembrane region" description="Helical" evidence="2">
    <location>
        <begin position="179"/>
        <end position="200"/>
    </location>
</feature>
<dbReference type="Proteomes" id="UP000235649">
    <property type="component" value="Unassembled WGS sequence"/>
</dbReference>
<evidence type="ECO:0000259" key="3">
    <source>
        <dbReference type="PROSITE" id="PS51782"/>
    </source>
</evidence>
<dbReference type="RefSeq" id="WP_102196166.1">
    <property type="nucleotide sequence ID" value="NZ_NIPR01000021.1"/>
</dbReference>
<dbReference type="AlphaFoldDB" id="A0A2N7AU54"/>
<dbReference type="PROSITE" id="PS51782">
    <property type="entry name" value="LYSM"/>
    <property type="match status" value="1"/>
</dbReference>
<evidence type="ECO:0000313" key="5">
    <source>
        <dbReference type="Proteomes" id="UP000235649"/>
    </source>
</evidence>
<feature type="domain" description="LysM" evidence="3">
    <location>
        <begin position="326"/>
        <end position="369"/>
    </location>
</feature>
<dbReference type="Gene3D" id="3.10.350.10">
    <property type="entry name" value="LysM domain"/>
    <property type="match status" value="1"/>
</dbReference>
<feature type="region of interest" description="Disordered" evidence="1">
    <location>
        <begin position="1"/>
        <end position="176"/>
    </location>
</feature>
<feature type="compositionally biased region" description="Basic and acidic residues" evidence="1">
    <location>
        <begin position="123"/>
        <end position="136"/>
    </location>
</feature>
<feature type="compositionally biased region" description="Polar residues" evidence="1">
    <location>
        <begin position="42"/>
        <end position="75"/>
    </location>
</feature>
<feature type="region of interest" description="Disordered" evidence="1">
    <location>
        <begin position="206"/>
        <end position="326"/>
    </location>
</feature>
<gene>
    <name evidence="4" type="ORF">CBP76_06725</name>
</gene>
<dbReference type="OrthoDB" id="2152150at2"/>
<comment type="caution">
    <text evidence="4">The sequence shown here is derived from an EMBL/GenBank/DDBJ whole genome shotgun (WGS) entry which is preliminary data.</text>
</comment>
<dbReference type="SMART" id="SM00257">
    <property type="entry name" value="LysM"/>
    <property type="match status" value="1"/>
</dbReference>
<dbReference type="InterPro" id="IPR036779">
    <property type="entry name" value="LysM_dom_sf"/>
</dbReference>
<feature type="compositionally biased region" description="Low complexity" evidence="1">
    <location>
        <begin position="260"/>
        <end position="326"/>
    </location>
</feature>
<proteinExistence type="predicted"/>
<protein>
    <recommendedName>
        <fullName evidence="3">LysM domain-containing protein</fullName>
    </recommendedName>
</protein>
<feature type="compositionally biased region" description="Basic and acidic residues" evidence="1">
    <location>
        <begin position="76"/>
        <end position="96"/>
    </location>
</feature>
<feature type="compositionally biased region" description="Polar residues" evidence="1">
    <location>
        <begin position="7"/>
        <end position="22"/>
    </location>
</feature>
<evidence type="ECO:0000313" key="4">
    <source>
        <dbReference type="EMBL" id="PMD70319.1"/>
    </source>
</evidence>
<name>A0A2N7AU54_9LACO</name>
<feature type="compositionally biased region" description="Basic and acidic residues" evidence="1">
    <location>
        <begin position="29"/>
        <end position="41"/>
    </location>
</feature>
<dbReference type="Pfam" id="PF01476">
    <property type="entry name" value="LysM"/>
    <property type="match status" value="1"/>
</dbReference>
<dbReference type="CDD" id="cd00118">
    <property type="entry name" value="LysM"/>
    <property type="match status" value="1"/>
</dbReference>
<organism evidence="4 5">
    <name type="scientific">Companilactobacillus nuruki</name>
    <dbReference type="NCBI Taxonomy" id="1993540"/>
    <lineage>
        <taxon>Bacteria</taxon>
        <taxon>Bacillati</taxon>
        <taxon>Bacillota</taxon>
        <taxon>Bacilli</taxon>
        <taxon>Lactobacillales</taxon>
        <taxon>Lactobacillaceae</taxon>
        <taxon>Companilactobacillus</taxon>
    </lineage>
</organism>
<reference evidence="4 5" key="1">
    <citation type="submission" date="2017-05" db="EMBL/GenBank/DDBJ databases">
        <title>Lactobacillus nurukis nov., sp. nov., isolated from nuruk.</title>
        <authorList>
            <person name="Kim S.-J."/>
        </authorList>
    </citation>
    <scope>NUCLEOTIDE SEQUENCE [LARGE SCALE GENOMIC DNA]</scope>
    <source>
        <strain evidence="4 5">SYF10-1a</strain>
    </source>
</reference>
<keyword evidence="5" id="KW-1185">Reference proteome</keyword>
<keyword evidence="2" id="KW-0812">Transmembrane</keyword>
<sequence>MADNDKNNTSGDSFVPKSTQGLEGSVSLEDLKKYHLIKGDDNTTPINDTVSDDQTSNDVSESEASADNLNTQAPQSEDHLQSEESNNHLSEAKQSGESESENSDVKDTNFVATPPITPVQPDQDIKHDEESVKDDTSSATEESQSKAEDVKPWEKSFDSDTDDEGHVSRKVSKEKQRGNHTLVVTLVIALIVIMFTPVVINAVKGSGSGDLDSSQSAKSVENKDKSTKRKKSAAKKSAKKSTAKKSTTAKTTTKAKKTDSSNSNASANTNNSDTNSNTAASDNNASNSTNNSQSTASNNTQQTDQQASNGATDNSSNSTDNSSSESYYTVKAGDNWFRIAYNNNLTTAQLKSLNGNVGTLTPGTTLRVK</sequence>
<evidence type="ECO:0000256" key="1">
    <source>
        <dbReference type="SAM" id="MobiDB-lite"/>
    </source>
</evidence>
<dbReference type="InterPro" id="IPR018392">
    <property type="entry name" value="LysM"/>
</dbReference>
<dbReference type="SUPFAM" id="SSF54106">
    <property type="entry name" value="LysM domain"/>
    <property type="match status" value="1"/>
</dbReference>
<evidence type="ECO:0000256" key="2">
    <source>
        <dbReference type="SAM" id="Phobius"/>
    </source>
</evidence>
<dbReference type="EMBL" id="NIPR01000021">
    <property type="protein sequence ID" value="PMD70319.1"/>
    <property type="molecule type" value="Genomic_DNA"/>
</dbReference>
<keyword evidence="2" id="KW-1133">Transmembrane helix</keyword>
<accession>A0A2N7AU54</accession>
<feature type="compositionally biased region" description="Basic and acidic residues" evidence="1">
    <location>
        <begin position="143"/>
        <end position="176"/>
    </location>
</feature>